<evidence type="ECO:0000313" key="3">
    <source>
        <dbReference type="Proteomes" id="UP000028501"/>
    </source>
</evidence>
<dbReference type="AlphaFoldDB" id="A0A075WP13"/>
<dbReference type="Pfam" id="PF01909">
    <property type="entry name" value="NTP_transf_2"/>
    <property type="match status" value="1"/>
</dbReference>
<feature type="domain" description="Polymerase nucleotidyl transferase" evidence="1">
    <location>
        <begin position="8"/>
        <end position="89"/>
    </location>
</feature>
<accession>A0A075WP13</accession>
<sequence>MQKELINEIIGEVKPKAIALFGSQAKGKAGKFSDYDLLIITKDEESRNKAEKFEKGKVEIHALTMRTALELIHKGDPFFTQIVKECKPIYGEFYIKFLREVAENVGKSKVVA</sequence>
<dbReference type="PANTHER" id="PTHR33933">
    <property type="entry name" value="NUCLEOTIDYLTRANSFERASE"/>
    <property type="match status" value="1"/>
</dbReference>
<dbReference type="Gene3D" id="3.30.460.10">
    <property type="entry name" value="Beta Polymerase, domain 2"/>
    <property type="match status" value="1"/>
</dbReference>
<dbReference type="SMR" id="A0A075WP13"/>
<gene>
    <name evidence="2" type="ORF">AFULGI_00026030</name>
</gene>
<dbReference type="SUPFAM" id="SSF81301">
    <property type="entry name" value="Nucleotidyltransferase"/>
    <property type="match status" value="1"/>
</dbReference>
<name>A0A075WP13_ARCFL</name>
<dbReference type="Proteomes" id="UP000028501">
    <property type="component" value="Chromosome"/>
</dbReference>
<evidence type="ECO:0000259" key="1">
    <source>
        <dbReference type="Pfam" id="PF01909"/>
    </source>
</evidence>
<dbReference type="InterPro" id="IPR052548">
    <property type="entry name" value="Type_VII_TA_antitoxin"/>
</dbReference>
<organism evidence="2 3">
    <name type="scientific">Archaeoglobus fulgidus DSM 8774</name>
    <dbReference type="NCBI Taxonomy" id="1344584"/>
    <lineage>
        <taxon>Archaea</taxon>
        <taxon>Methanobacteriati</taxon>
        <taxon>Methanobacteriota</taxon>
        <taxon>Archaeoglobi</taxon>
        <taxon>Archaeoglobales</taxon>
        <taxon>Archaeoglobaceae</taxon>
        <taxon>Archaeoglobus</taxon>
    </lineage>
</organism>
<proteinExistence type="predicted"/>
<dbReference type="InterPro" id="IPR043519">
    <property type="entry name" value="NT_sf"/>
</dbReference>
<dbReference type="CDD" id="cd05403">
    <property type="entry name" value="NT_KNTase_like"/>
    <property type="match status" value="1"/>
</dbReference>
<dbReference type="GeneID" id="24796069"/>
<keyword evidence="2" id="KW-0808">Transferase</keyword>
<dbReference type="InterPro" id="IPR002934">
    <property type="entry name" value="Polymerase_NTP_transf_dom"/>
</dbReference>
<dbReference type="KEGG" id="afg:AFULGI_00026030"/>
<dbReference type="HOGENOM" id="CLU_2127734_0_0_2"/>
<reference evidence="2 3" key="1">
    <citation type="submission" date="2013-07" db="EMBL/GenBank/DDBJ databases">
        <title>Genome of Archaeoglobus fulgidus.</title>
        <authorList>
            <person name="Fiebig A."/>
            <person name="Birkeland N.-K."/>
        </authorList>
    </citation>
    <scope>NUCLEOTIDE SEQUENCE [LARGE SCALE GENOMIC DNA]</scope>
    <source>
        <strain evidence="2 3">DSM 8774</strain>
    </source>
</reference>
<dbReference type="PANTHER" id="PTHR33933:SF1">
    <property type="entry name" value="PROTEIN ADENYLYLTRANSFERASE MNTA-RELATED"/>
    <property type="match status" value="1"/>
</dbReference>
<dbReference type="EMBL" id="CP006577">
    <property type="protein sequence ID" value="AIG99313.1"/>
    <property type="molecule type" value="Genomic_DNA"/>
</dbReference>
<dbReference type="RefSeq" id="WP_010879793.1">
    <property type="nucleotide sequence ID" value="NZ_CP006577.1"/>
</dbReference>
<evidence type="ECO:0000313" key="2">
    <source>
        <dbReference type="EMBL" id="AIG99313.1"/>
    </source>
</evidence>
<dbReference type="GO" id="GO:0016779">
    <property type="term" value="F:nucleotidyltransferase activity"/>
    <property type="evidence" value="ECO:0007669"/>
    <property type="project" value="InterPro"/>
</dbReference>
<protein>
    <submittedName>
        <fullName evidence="2">Putative nucleotidyltransferase</fullName>
    </submittedName>
</protein>